<dbReference type="Proteomes" id="UP001189429">
    <property type="component" value="Unassembled WGS sequence"/>
</dbReference>
<gene>
    <name evidence="1" type="ORF">PCOR1329_LOCUS74064</name>
</gene>
<name>A0ABN9X768_9DINO</name>
<proteinExistence type="predicted"/>
<accession>A0ABN9X768</accession>
<evidence type="ECO:0008006" key="3">
    <source>
        <dbReference type="Google" id="ProtNLM"/>
    </source>
</evidence>
<comment type="caution">
    <text evidence="1">The sequence shown here is derived from an EMBL/GenBank/DDBJ whole genome shotgun (WGS) entry which is preliminary data.</text>
</comment>
<evidence type="ECO:0000313" key="1">
    <source>
        <dbReference type="EMBL" id="CAK0895277.1"/>
    </source>
</evidence>
<organism evidence="1 2">
    <name type="scientific">Prorocentrum cordatum</name>
    <dbReference type="NCBI Taxonomy" id="2364126"/>
    <lineage>
        <taxon>Eukaryota</taxon>
        <taxon>Sar</taxon>
        <taxon>Alveolata</taxon>
        <taxon>Dinophyceae</taxon>
        <taxon>Prorocentrales</taxon>
        <taxon>Prorocentraceae</taxon>
        <taxon>Prorocentrum</taxon>
    </lineage>
</organism>
<evidence type="ECO:0000313" key="2">
    <source>
        <dbReference type="Proteomes" id="UP001189429"/>
    </source>
</evidence>
<protein>
    <recommendedName>
        <fullName evidence="3">Mannosyltransferase</fullName>
    </recommendedName>
</protein>
<dbReference type="EMBL" id="CAUYUJ010020015">
    <property type="protein sequence ID" value="CAK0895277.1"/>
    <property type="molecule type" value="Genomic_DNA"/>
</dbReference>
<keyword evidence="2" id="KW-1185">Reference proteome</keyword>
<reference evidence="1" key="1">
    <citation type="submission" date="2023-10" db="EMBL/GenBank/DDBJ databases">
        <authorList>
            <person name="Chen Y."/>
            <person name="Shah S."/>
            <person name="Dougan E. K."/>
            <person name="Thang M."/>
            <person name="Chan C."/>
        </authorList>
    </citation>
    <scope>NUCLEOTIDE SEQUENCE [LARGE SCALE GENOMIC DNA]</scope>
</reference>
<sequence length="152" mass="16488">MLASGADFCWAASSTGKASSQHHCGYFPALDARSWLLRARAKPPVRSTAGNFQQQTLARGAETCFACIRHPQQFSLASAVFPLRPFLASFGITRFVALVLALFGVPNTLQKRASDVNVPIFDAFSPSRLPLSCPGPAFVLRHVFYLRSGTVT</sequence>